<comment type="caution">
    <text evidence="2">The sequence shown here is derived from an EMBL/GenBank/DDBJ whole genome shotgun (WGS) entry which is preliminary data.</text>
</comment>
<gene>
    <name evidence="2" type="ORF">Tco_0874456</name>
</gene>
<reference evidence="2" key="2">
    <citation type="submission" date="2022-01" db="EMBL/GenBank/DDBJ databases">
        <authorList>
            <person name="Yamashiro T."/>
            <person name="Shiraishi A."/>
            <person name="Satake H."/>
            <person name="Nakayama K."/>
        </authorList>
    </citation>
    <scope>NUCLEOTIDE SEQUENCE</scope>
</reference>
<dbReference type="PANTHER" id="PTHR11439:SF483">
    <property type="entry name" value="PEPTIDE SYNTHASE GLIP-LIKE, PUTATIVE (AFU_ORTHOLOGUE AFUA_3G12920)-RELATED"/>
    <property type="match status" value="1"/>
</dbReference>
<evidence type="ECO:0000313" key="3">
    <source>
        <dbReference type="Proteomes" id="UP001151760"/>
    </source>
</evidence>
<keyword evidence="3" id="KW-1185">Reference proteome</keyword>
<proteinExistence type="predicted"/>
<name>A0ABQ5BLM6_9ASTR</name>
<feature type="compositionally biased region" description="Polar residues" evidence="1">
    <location>
        <begin position="534"/>
        <end position="564"/>
    </location>
</feature>
<feature type="region of interest" description="Disordered" evidence="1">
    <location>
        <begin position="524"/>
        <end position="564"/>
    </location>
</feature>
<dbReference type="EMBL" id="BQNB010013421">
    <property type="protein sequence ID" value="GJT15750.1"/>
    <property type="molecule type" value="Genomic_DNA"/>
</dbReference>
<dbReference type="Proteomes" id="UP001151760">
    <property type="component" value="Unassembled WGS sequence"/>
</dbReference>
<accession>A0ABQ5BLM6</accession>
<evidence type="ECO:0008006" key="4">
    <source>
        <dbReference type="Google" id="ProtNLM"/>
    </source>
</evidence>
<dbReference type="PANTHER" id="PTHR11439">
    <property type="entry name" value="GAG-POL-RELATED RETROTRANSPOSON"/>
    <property type="match status" value="1"/>
</dbReference>
<evidence type="ECO:0000313" key="2">
    <source>
        <dbReference type="EMBL" id="GJT15750.1"/>
    </source>
</evidence>
<organism evidence="2 3">
    <name type="scientific">Tanacetum coccineum</name>
    <dbReference type="NCBI Taxonomy" id="301880"/>
    <lineage>
        <taxon>Eukaryota</taxon>
        <taxon>Viridiplantae</taxon>
        <taxon>Streptophyta</taxon>
        <taxon>Embryophyta</taxon>
        <taxon>Tracheophyta</taxon>
        <taxon>Spermatophyta</taxon>
        <taxon>Magnoliopsida</taxon>
        <taxon>eudicotyledons</taxon>
        <taxon>Gunneridae</taxon>
        <taxon>Pentapetalae</taxon>
        <taxon>asterids</taxon>
        <taxon>campanulids</taxon>
        <taxon>Asterales</taxon>
        <taxon>Asteraceae</taxon>
        <taxon>Asteroideae</taxon>
        <taxon>Anthemideae</taxon>
        <taxon>Anthemidinae</taxon>
        <taxon>Tanacetum</taxon>
    </lineage>
</organism>
<evidence type="ECO:0000256" key="1">
    <source>
        <dbReference type="SAM" id="MobiDB-lite"/>
    </source>
</evidence>
<sequence>MQEELNELERLEVWELKFSKGTVDLTLFIRREGKDILLMSMMGKLSFFLGLQISQSPRGIFLNQSKYALESLNKYGMETCDLVDTPMTEKSKLDEDPQGKAVDPTCYHEMIGTLMYLTSSRPDLVFAVCMCARYQVKPIEKHLHAVKRIFRYLRGTINMGMWYSKDSCIALTNFTDVDHAGCQDTRKSTSGSSTRYLCTAITKVKLLYAATTSNITDPSILTSDITLSRSKWRTGRSLSLQKSLKSLCSSSGTLSRRSKTQNLMNSFWPTRSALSMLKSLERFWVSVQELKVKNLLRYKMMMLPPPSSLTLATKIDHKKERKSRRKTMLFPQFTKVIINHFLSQHKSLSNHKFQRYHTIKDDGIVSIIKFVRIGEDYQEYGLPIPDMMLNDAIKRLESYQMFLKYLTGQIPPKKSRGKGSQGNKTADTLVADVNVSKEFDLEPARKRTTSRRVVKKNTIISAADNIIPDPDVALELGKSISLTEAAKEKAARQVHATHARIVNESELKPTKKKIEQEATDIMQALKESKKTNRRQPGTRGSNEGTSVSLWVPNESTVVPPTSTK</sequence>
<protein>
    <recommendedName>
        <fullName evidence="4">Reverse transcriptase Ty1/copia-type domain-containing protein</fullName>
    </recommendedName>
</protein>
<reference evidence="2" key="1">
    <citation type="journal article" date="2022" name="Int. J. Mol. Sci.">
        <title>Draft Genome of Tanacetum Coccineum: Genomic Comparison of Closely Related Tanacetum-Family Plants.</title>
        <authorList>
            <person name="Yamashiro T."/>
            <person name="Shiraishi A."/>
            <person name="Nakayama K."/>
            <person name="Satake H."/>
        </authorList>
    </citation>
    <scope>NUCLEOTIDE SEQUENCE</scope>
</reference>